<gene>
    <name evidence="1" type="ORF">LTS18_008330</name>
</gene>
<dbReference type="EMBL" id="JAWDJW010000216">
    <property type="protein sequence ID" value="KAK3081286.1"/>
    <property type="molecule type" value="Genomic_DNA"/>
</dbReference>
<protein>
    <submittedName>
        <fullName evidence="1">Uncharacterized protein</fullName>
    </submittedName>
</protein>
<proteinExistence type="predicted"/>
<comment type="caution">
    <text evidence="1">The sequence shown here is derived from an EMBL/GenBank/DDBJ whole genome shotgun (WGS) entry which is preliminary data.</text>
</comment>
<dbReference type="Proteomes" id="UP001186974">
    <property type="component" value="Unassembled WGS sequence"/>
</dbReference>
<keyword evidence="2" id="KW-1185">Reference proteome</keyword>
<sequence length="329" mass="37896">MASDLPIILFGYEGSVWTTKLRYYLDLRGIKYSLCIQPNRLPRPDLEELGIKYRRIPLMAIGRDVYCDSRLIFRKLEERFPEGALGSKMPEIRGIEYLLDNWTGDGGPFWRAAGTLPSTHPMIREKEWIEDRKEMTGGRFNPDTMDQTRPESQAHIRMYLDMLETTWLADEREWILGKEGPSLADIHAVFVFEWVFHDPKMEGAVPESVASEVTHPKTFAWIHRFRTAWLSARLPDDQSLEKIGSEQAINTILSSDWAEDGGKVDETDALGLKEGQEVEVWPLDSGMNHRDRGSLGKLSTNEVMILIQPRSSKELRLHFPRHNFRVQAV</sequence>
<name>A0ACC3DX45_9PEZI</name>
<accession>A0ACC3DX45</accession>
<reference evidence="1" key="1">
    <citation type="submission" date="2024-09" db="EMBL/GenBank/DDBJ databases">
        <title>Black Yeasts Isolated from many extreme environments.</title>
        <authorList>
            <person name="Coleine C."/>
            <person name="Stajich J.E."/>
            <person name="Selbmann L."/>
        </authorList>
    </citation>
    <scope>NUCLEOTIDE SEQUENCE</scope>
    <source>
        <strain evidence="1">CCFEE 5737</strain>
    </source>
</reference>
<evidence type="ECO:0000313" key="2">
    <source>
        <dbReference type="Proteomes" id="UP001186974"/>
    </source>
</evidence>
<evidence type="ECO:0000313" key="1">
    <source>
        <dbReference type="EMBL" id="KAK3081286.1"/>
    </source>
</evidence>
<organism evidence="1 2">
    <name type="scientific">Coniosporium uncinatum</name>
    <dbReference type="NCBI Taxonomy" id="93489"/>
    <lineage>
        <taxon>Eukaryota</taxon>
        <taxon>Fungi</taxon>
        <taxon>Dikarya</taxon>
        <taxon>Ascomycota</taxon>
        <taxon>Pezizomycotina</taxon>
        <taxon>Dothideomycetes</taxon>
        <taxon>Dothideomycetes incertae sedis</taxon>
        <taxon>Coniosporium</taxon>
    </lineage>
</organism>